<name>A0A5Q0BJ37_9GAMM</name>
<reference evidence="1 2" key="1">
    <citation type="submission" date="2019-09" db="EMBL/GenBank/DDBJ databases">
        <title>Ecophysiology of the spiral-shaped methanotroph Methylospira mobilis as revealed by the complete genome sequence.</title>
        <authorList>
            <person name="Oshkin I.Y."/>
            <person name="Dedysh S.N."/>
            <person name="Miroshnikov K."/>
            <person name="Danilova O.V."/>
            <person name="Hakobyan A."/>
            <person name="Liesack W."/>
        </authorList>
    </citation>
    <scope>NUCLEOTIDE SEQUENCE [LARGE SCALE GENOMIC DNA]</scope>
    <source>
        <strain evidence="1 2">Shm1</strain>
    </source>
</reference>
<dbReference type="InParanoid" id="A0A5Q0BJ37"/>
<dbReference type="AlphaFoldDB" id="A0A5Q0BJ37"/>
<evidence type="ECO:0000313" key="1">
    <source>
        <dbReference type="EMBL" id="QFY42221.1"/>
    </source>
</evidence>
<sequence>MTQYTHTAATPAGLILDMSVQEHFRETVSIAIANQNLGVMEDTAFYVVNLLSHFVKAEWLYDESAPKGVTHPPLARLYAHAALTGCPNERHAILRRLGDIALLVSGLFPSSLSRKIVDVDYYIAMGSGAYGYLSGKRGASARTRTLADIFAELAGKFHAFVDVLNEVAEQCRLHGNEDVLRLYDVWIKTGSPRAAGKLRQLGVEPAAGAVSRRYN</sequence>
<organism evidence="1 2">
    <name type="scientific">Candidatus Methylospira mobilis</name>
    <dbReference type="NCBI Taxonomy" id="1808979"/>
    <lineage>
        <taxon>Bacteria</taxon>
        <taxon>Pseudomonadati</taxon>
        <taxon>Pseudomonadota</taxon>
        <taxon>Gammaproteobacteria</taxon>
        <taxon>Methylococcales</taxon>
        <taxon>Methylococcaceae</taxon>
        <taxon>Candidatus Methylospira</taxon>
    </lineage>
</organism>
<dbReference type="EMBL" id="CP044205">
    <property type="protein sequence ID" value="QFY42221.1"/>
    <property type="molecule type" value="Genomic_DNA"/>
</dbReference>
<dbReference type="RefSeq" id="WP_153248203.1">
    <property type="nucleotide sequence ID" value="NZ_CP044205.1"/>
</dbReference>
<accession>A0A5Q0BJ37</accession>
<protein>
    <submittedName>
        <fullName evidence="1">Uncharacterized protein</fullName>
    </submittedName>
</protein>
<dbReference type="KEGG" id="mmob:F6R98_05935"/>
<dbReference type="OrthoDB" id="5564675at2"/>
<gene>
    <name evidence="1" type="ORF">F6R98_05935</name>
</gene>
<proteinExistence type="predicted"/>
<dbReference type="Proteomes" id="UP000325755">
    <property type="component" value="Chromosome"/>
</dbReference>
<evidence type="ECO:0000313" key="2">
    <source>
        <dbReference type="Proteomes" id="UP000325755"/>
    </source>
</evidence>
<keyword evidence="2" id="KW-1185">Reference proteome</keyword>